<protein>
    <submittedName>
        <fullName evidence="2">Uncharacterized protein</fullName>
    </submittedName>
</protein>
<dbReference type="EMBL" id="JBAMMX010000007">
    <property type="protein sequence ID" value="KAK6936799.1"/>
    <property type="molecule type" value="Genomic_DNA"/>
</dbReference>
<accession>A0AAN8VS11</accession>
<keyword evidence="1" id="KW-0812">Transmembrane</keyword>
<evidence type="ECO:0000256" key="1">
    <source>
        <dbReference type="SAM" id="Phobius"/>
    </source>
</evidence>
<gene>
    <name evidence="2" type="ORF">RJ641_033829</name>
</gene>
<keyword evidence="3" id="KW-1185">Reference proteome</keyword>
<keyword evidence="1" id="KW-1133">Transmembrane helix</keyword>
<dbReference type="InterPro" id="IPR008537">
    <property type="entry name" value="DUF819"/>
</dbReference>
<keyword evidence="1" id="KW-0472">Membrane</keyword>
<organism evidence="2 3">
    <name type="scientific">Dillenia turbinata</name>
    <dbReference type="NCBI Taxonomy" id="194707"/>
    <lineage>
        <taxon>Eukaryota</taxon>
        <taxon>Viridiplantae</taxon>
        <taxon>Streptophyta</taxon>
        <taxon>Embryophyta</taxon>
        <taxon>Tracheophyta</taxon>
        <taxon>Spermatophyta</taxon>
        <taxon>Magnoliopsida</taxon>
        <taxon>eudicotyledons</taxon>
        <taxon>Gunneridae</taxon>
        <taxon>Pentapetalae</taxon>
        <taxon>Dilleniales</taxon>
        <taxon>Dilleniaceae</taxon>
        <taxon>Dillenia</taxon>
    </lineage>
</organism>
<dbReference type="Pfam" id="PF05684">
    <property type="entry name" value="DUF819"/>
    <property type="match status" value="1"/>
</dbReference>
<dbReference type="AlphaFoldDB" id="A0AAN8VS11"/>
<name>A0AAN8VS11_9MAGN</name>
<proteinExistence type="predicted"/>
<comment type="caution">
    <text evidence="2">The sequence shown here is derived from an EMBL/GenBank/DDBJ whole genome shotgun (WGS) entry which is preliminary data.</text>
</comment>
<sequence length="100" mass="10896">MGSYIGGEAIDVSPSVMAAGVAADNVICAIYFTLLFALASKTPPESIDVPLVNFSCASYTRAYTQTLLFIKEVFIQGKDNCKGEQDFSQHKHLNECKLEI</sequence>
<feature type="transmembrane region" description="Helical" evidence="1">
    <location>
        <begin position="16"/>
        <end position="38"/>
    </location>
</feature>
<dbReference type="PANTHER" id="PTHR34289">
    <property type="entry name" value="PROTEIN, PUTATIVE (DUF819)-RELATED"/>
    <property type="match status" value="1"/>
</dbReference>
<evidence type="ECO:0000313" key="3">
    <source>
        <dbReference type="Proteomes" id="UP001370490"/>
    </source>
</evidence>
<reference evidence="2 3" key="1">
    <citation type="submission" date="2023-12" db="EMBL/GenBank/DDBJ databases">
        <title>A high-quality genome assembly for Dillenia turbinata (Dilleniales).</title>
        <authorList>
            <person name="Chanderbali A."/>
        </authorList>
    </citation>
    <scope>NUCLEOTIDE SEQUENCE [LARGE SCALE GENOMIC DNA]</scope>
    <source>
        <strain evidence="2">LSX21</strain>
        <tissue evidence="2">Leaf</tissue>
    </source>
</reference>
<evidence type="ECO:0000313" key="2">
    <source>
        <dbReference type="EMBL" id="KAK6936799.1"/>
    </source>
</evidence>
<dbReference type="Proteomes" id="UP001370490">
    <property type="component" value="Unassembled WGS sequence"/>
</dbReference>
<dbReference type="PANTHER" id="PTHR34289:SF5">
    <property type="entry name" value="KERATIN-ASSOCIATED PROTEIN (DUF819)"/>
    <property type="match status" value="1"/>
</dbReference>